<evidence type="ECO:0000256" key="2">
    <source>
        <dbReference type="ARBA" id="ARBA00022526"/>
    </source>
</evidence>
<dbReference type="Gene3D" id="2.130.10.10">
    <property type="entry name" value="YVTN repeat-like/Quinoprotein amine dehydrogenase"/>
    <property type="match status" value="6"/>
</dbReference>
<dbReference type="SMART" id="SM00320">
    <property type="entry name" value="WD40"/>
    <property type="match status" value="8"/>
</dbReference>
<evidence type="ECO:0000313" key="5">
    <source>
        <dbReference type="Proteomes" id="UP000671960"/>
    </source>
</evidence>
<dbReference type="PANTHER" id="PTHR30344:SF1">
    <property type="entry name" value="6-PHOSPHOGLUCONOLACTONASE"/>
    <property type="match status" value="1"/>
</dbReference>
<dbReference type="InterPro" id="IPR006644">
    <property type="entry name" value="Cadg"/>
</dbReference>
<keyword evidence="2" id="KW-0119">Carbohydrate metabolism</keyword>
<dbReference type="SMART" id="SM00564">
    <property type="entry name" value="PQQ"/>
    <property type="match status" value="5"/>
</dbReference>
<dbReference type="InterPro" id="IPR011044">
    <property type="entry name" value="Quino_amine_DH_bsu"/>
</dbReference>
<dbReference type="RefSeq" id="WP_208228372.1">
    <property type="nucleotide sequence ID" value="NZ_CP050854.1"/>
</dbReference>
<dbReference type="InterPro" id="IPR015943">
    <property type="entry name" value="WD40/YVTN_repeat-like_dom_sf"/>
</dbReference>
<dbReference type="InterPro" id="IPR002126">
    <property type="entry name" value="Cadherin-like_dom"/>
</dbReference>
<dbReference type="InterPro" id="IPR022409">
    <property type="entry name" value="PKD/Chitinase_dom"/>
</dbReference>
<feature type="domain" description="Cadherin" evidence="3">
    <location>
        <begin position="775"/>
        <end position="874"/>
    </location>
</feature>
<dbReference type="PROSITE" id="PS50268">
    <property type="entry name" value="CADHERIN_2"/>
    <property type="match status" value="2"/>
</dbReference>
<organism evidence="4 5">
    <name type="scientific">Brenneria izadpanahii</name>
    <dbReference type="NCBI Taxonomy" id="2722756"/>
    <lineage>
        <taxon>Bacteria</taxon>
        <taxon>Pseudomonadati</taxon>
        <taxon>Pseudomonadota</taxon>
        <taxon>Gammaproteobacteria</taxon>
        <taxon>Enterobacterales</taxon>
        <taxon>Pectobacteriaceae</taxon>
        <taxon>Brenneria</taxon>
    </lineage>
</organism>
<accession>A0ABX7UVR0</accession>
<evidence type="ECO:0000313" key="4">
    <source>
        <dbReference type="EMBL" id="QTF09884.1"/>
    </source>
</evidence>
<dbReference type="SUPFAM" id="SSF75011">
    <property type="entry name" value="3-carboxy-cis,cis-mucoante lactonizing enzyme"/>
    <property type="match status" value="2"/>
</dbReference>
<reference evidence="4 5" key="1">
    <citation type="submission" date="2020-03" db="EMBL/GenBank/DDBJ databases">
        <authorList>
            <person name="Bakhshi Ganjeh M."/>
        </authorList>
    </citation>
    <scope>NUCLEOTIDE SEQUENCE [LARGE SCALE GENOMIC DNA]</scope>
    <source>
        <strain evidence="5">Iran 50</strain>
    </source>
</reference>
<name>A0ABX7UVR0_9GAMM</name>
<dbReference type="SUPFAM" id="SSF101908">
    <property type="entry name" value="Putative isomerase YbhE"/>
    <property type="match status" value="1"/>
</dbReference>
<dbReference type="Pfam" id="PF10282">
    <property type="entry name" value="Lactonase"/>
    <property type="match status" value="2"/>
</dbReference>
<keyword evidence="5" id="KW-1185">Reference proteome</keyword>
<dbReference type="Gene3D" id="2.60.40.10">
    <property type="entry name" value="Immunoglobulins"/>
    <property type="match status" value="3"/>
</dbReference>
<dbReference type="InterPro" id="IPR019405">
    <property type="entry name" value="Lactonase_7-beta_prop"/>
</dbReference>
<sequence length="2920" mass="290903">MTHSRSASRAAHRRRPQQAWALEPRMMFDAAAVATAEAVVAATDAAPGVTASGAEAAISVDESSAAQSVDLFSGVSVSTDAGGESLNSLVISVDSSGDNQALVIDGSTITLSAGSGTTTGNNYYYSVAVSGGATTVTVSIASSEANTAADVASLIDGIAYSAQDNTVESGAVTVTLSSLSDDGGETADLSSIRSTIVIQNDINVAPVLSDDHSLEAAESFTLDDLGDSATVVYSSNGGYAYVAGDDALSVFSVDDAGRLTLVETVAVDGVESIADVALSADGSSLYLIDGQTSNTYLFSVDADGSLSYTGSVSASDTTRNLAISADGAYVYVTTQYNGMTVFARDADTGALTQIQTLDEGSLGLSRAETVISAGGYVYVVGDPTSFVSYDSLTVLKINDDGTLSVIDTIQVNDVAFDSTNFSMAVSGDASLLYLGNASQGTLQVYRFDGGALTLVETLSADSLSGLALNNDGSVLYALSGTGALNVYSTSAAGNLTLVNSVTVAGGASDIAVFGDGLSLLISGNDGVARYTAAQTLDLGAALLFADGLTLTDGNYDGLNDGAGNYNGASIAVSASVDTGSFGFADGNGLTLANGVISLNGAAIATFSANGGALTVTFTADTTTAVANQLLQQLTYTNAVAAAGSFIQLTVTGSDAALTSNAATLTLRVNSAPQVNADAAAGYALSTATSETAYSFTLFSGLFGDEDGDAFTWSVSGLPDGLSFDAATRTISGSSSEAGAFTVTVTVTDAAGASASLDLELVVEQIANRAPEVNEDAAAALASATENSSYSATLDASLFSDPDGVYGDSLTWSVSGLPDGFSFDAATLTIFGTSGEAGDYALTVTVTDQSGASVSADVSLRVITQAEADNSAPALGAADSALVYTAEGALSGYGYYVGGISMSEDGATVVILGSTSVNFGGTAYISIYSRDTTTGELSLIQTFTQGTTDSADTAAVEVDGLSGSTAVSASADGRTIYVAGSTSDGGYVVQSFSYDGGAYQLTSTEAIDAKAVKIELSADGETLYVMTGSELYGYTVGGDGSLTEQSHFTDNFSSAIALAVSSDNTVYVLSSGGSVTVYAASSNGALSYAAQIDGVISSNNFASITAADNGYAYVVGGTNGGVAVVRYDSSDNSIEKTASYSVGGAWAVAVSADGSALYVGTQSGTLYVYSISDGSTLTQVRTVSVGRPITTLEVSADGSVIYSGARYYNTGLSSTSVANTIAVSYPEGGTINPAASLTLSDADYDALGGGAGNYNGAVITLTREGGADSADSYGFTDGNGLTLADGVLYLDGAAIATFANADGALTVTFTADVSSAVVNRALQQISYANASSDPGSSITLTLSVADQYVSSSVNLLLEVAVINNAPSLQASGQEVTYISGGGAVKLFDDVTISAGEADQSISGLTLTVSDLQDDGKEVLIIGGSYVTLSDGVSVSGSVSADVVESDGSISTVSYSVTISVSVTDGVASVTVSSGDGLSTALAAALVKDIAYINTSSDYSEDPTTGDRTITLISIQDNGGTSNDGVDTSALSISATVSVSLTNSAPSVSAVGAAAGYVENGDAAALFDDVVISSGEPGQTITNIVLTVSGLSDGESEALVIDGAAVSLTANASGETAGGYSYYISLEGDTATVYLYSSDGMSVSDATGLIAGLAYVNQSDDPTAGERIITLATLQDGGGTANGGVDTVSPAIAASVTVTGVNDAPVVTATAADASYATSGSSASLFNDVVISTVESGQTISSITFTVSGLLDGGSETLTVDGTRIALTDGGGTLSNGYAYSVTLDGDSAVVTISSDEGIAADAAANLIEQTSYANISNTQTAGVRTISLSVRDSGGQDNGGSDSAALETAAVIDVVNNSSPELSAGADYTSLEVAASLSAISGLADITASALTANGDYLYAASSDGGIAIFSRNAATGELTLLQTLDGGVSSVSLIEVSGDGGTVYMLGADGNSVTIFSRDLTDGSLTLAQTLSTENVVDLAISADGSALYVVDGNYSGLLVYTLDADSGQYALGQSITASTGSEPYLFTAIGVETAGDYVYVITDPVADTVANTLIVYQRAADGTLNAVAYLRDGAADGESVIDISSPVDIAVSSDGGTIYVASEDGVAAFAFVADGATLTYTGAVAGLSNVTAIALSSSGDTLYVTSSDGSISRYKSDGGLLTLIETLSSESTAALAGAQNVATGAHGAVVVIGSGGLVSFKDALTEIAIDYNEHGTVLLADLITLSDTDYDALADGAGNYNGAVITLTREDGANGDDSYSFADGNGLTLVDGALYLDGSAIATFINDGGTLTVTFTADVSTATANLALQQISYTNLSDDPGAAIRLSVTVTDAYAASASATLALNVTEINDAPVLTTTPANTQYVEGGEAAALFSGTAISTVEASQAVSALTLSVSGLSDGENETLIIDGASIALVAGSGVTSSGYAYSVSVSGGVATVVISSASGISAADASSLVNAIVYANASDDPTAGVRSVTLSAIQDDGGSANGGSDAAMPDITATVDVAAVNNAPALTATPADPGYAAGDDAVSLFDGAEVSTIEDGQSIAALTVTVSGVADSAESLIVDGVVVTLTDGAAFTTASGLSVTVALDDGVATLTIGGNGGISSAAAAALIDGLAYANTSAVVTSGERAVTLAAIRDDGGTANGGADTGNLNIISVVNIANSAPQATDSEAILPQATQAAAYRATLSSDLFSDINGDVLTWSVEGLPDGLSFDGATLTISGKTLAVGSFALTLTVNDGQGGTASRSLTMEINKQPVMPVVSVMPDIPGGMMDPWWELRQDELERQGEVMRPAPRGGAPLAASAPAAAVAPQSGDALSTSRYPLVNGEIEYADTPWRLDPIMETLMFPLEEVDFSPARSASAAATRADAQAGLRMPLADVPNGKAAFSAQLQQEQAGLDELLSALNQLTDNNATPER</sequence>
<feature type="domain" description="Cadherin" evidence="3">
    <location>
        <begin position="2216"/>
        <end position="2356"/>
    </location>
</feature>
<dbReference type="InterPro" id="IPR050282">
    <property type="entry name" value="Cycloisomerase_2"/>
</dbReference>
<dbReference type="Pfam" id="PF05345">
    <property type="entry name" value="He_PIG"/>
    <property type="match status" value="3"/>
</dbReference>
<dbReference type="InterPro" id="IPR001680">
    <property type="entry name" value="WD40_rpt"/>
</dbReference>
<gene>
    <name evidence="4" type="ORF">HC231_19635</name>
</gene>
<proteinExistence type="inferred from homology"/>
<evidence type="ECO:0000256" key="1">
    <source>
        <dbReference type="ARBA" id="ARBA00005564"/>
    </source>
</evidence>
<comment type="similarity">
    <text evidence="1">Belongs to the cycloisomerase 2 family.</text>
</comment>
<dbReference type="SMART" id="SM00089">
    <property type="entry name" value="PKD"/>
    <property type="match status" value="3"/>
</dbReference>
<dbReference type="SMART" id="SM00736">
    <property type="entry name" value="CADG"/>
    <property type="match status" value="3"/>
</dbReference>
<keyword evidence="2" id="KW-0313">Glucose metabolism</keyword>
<dbReference type="InterPro" id="IPR018391">
    <property type="entry name" value="PQQ_b-propeller_rpt"/>
</dbReference>
<dbReference type="PANTHER" id="PTHR30344">
    <property type="entry name" value="6-PHOSPHOGLUCONOLACTONASE-RELATED"/>
    <property type="match status" value="1"/>
</dbReference>
<dbReference type="EMBL" id="CP050854">
    <property type="protein sequence ID" value="QTF09884.1"/>
    <property type="molecule type" value="Genomic_DNA"/>
</dbReference>
<dbReference type="SUPFAM" id="SSF50969">
    <property type="entry name" value="YVTN repeat-like/Quinoprotein amine dehydrogenase"/>
    <property type="match status" value="1"/>
</dbReference>
<dbReference type="InterPro" id="IPR013783">
    <property type="entry name" value="Ig-like_fold"/>
</dbReference>
<dbReference type="Proteomes" id="UP000671960">
    <property type="component" value="Chromosome"/>
</dbReference>
<dbReference type="SUPFAM" id="SSF49313">
    <property type="entry name" value="Cadherin-like"/>
    <property type="match status" value="3"/>
</dbReference>
<dbReference type="InterPro" id="IPR015919">
    <property type="entry name" value="Cadherin-like_sf"/>
</dbReference>
<protein>
    <submittedName>
        <fullName evidence="4">Beta-propeller fold lactonase family protein</fullName>
    </submittedName>
</protein>
<evidence type="ECO:0000259" key="3">
    <source>
        <dbReference type="PROSITE" id="PS50268"/>
    </source>
</evidence>